<dbReference type="PANTHER" id="PTHR23025">
    <property type="entry name" value="TRIACYLGLYCEROL LIPASE"/>
    <property type="match status" value="1"/>
</dbReference>
<name>A0ABT0PHU5_9GAMM</name>
<protein>
    <submittedName>
        <fullName evidence="2">Alpha/beta hydrolase</fullName>
    </submittedName>
</protein>
<keyword evidence="3" id="KW-1185">Reference proteome</keyword>
<dbReference type="Pfam" id="PF07859">
    <property type="entry name" value="Abhydrolase_3"/>
    <property type="match status" value="1"/>
</dbReference>
<proteinExistence type="predicted"/>
<evidence type="ECO:0000313" key="2">
    <source>
        <dbReference type="EMBL" id="MCL6270965.1"/>
    </source>
</evidence>
<dbReference type="SUPFAM" id="SSF53474">
    <property type="entry name" value="alpha/beta-Hydrolases"/>
    <property type="match status" value="1"/>
</dbReference>
<keyword evidence="2" id="KW-0378">Hydrolase</keyword>
<accession>A0ABT0PHU5</accession>
<reference evidence="2 3" key="1">
    <citation type="submission" date="2022-05" db="EMBL/GenBank/DDBJ databases">
        <authorList>
            <person name="Park J.-S."/>
        </authorList>
    </citation>
    <scope>NUCLEOTIDE SEQUENCE [LARGE SCALE GENOMIC DNA]</scope>
    <source>
        <strain evidence="2 3">2012CJ34-2</strain>
    </source>
</reference>
<feature type="domain" description="Alpha/beta hydrolase fold-3" evidence="1">
    <location>
        <begin position="96"/>
        <end position="309"/>
    </location>
</feature>
<evidence type="ECO:0000259" key="1">
    <source>
        <dbReference type="Pfam" id="PF07859"/>
    </source>
</evidence>
<dbReference type="GO" id="GO:0016787">
    <property type="term" value="F:hydrolase activity"/>
    <property type="evidence" value="ECO:0007669"/>
    <property type="project" value="UniProtKB-KW"/>
</dbReference>
<dbReference type="EMBL" id="JAMFLX010000018">
    <property type="protein sequence ID" value="MCL6270965.1"/>
    <property type="molecule type" value="Genomic_DNA"/>
</dbReference>
<organism evidence="2 3">
    <name type="scientific">Parendozoicomonas callyspongiae</name>
    <dbReference type="NCBI Taxonomy" id="2942213"/>
    <lineage>
        <taxon>Bacteria</taxon>
        <taxon>Pseudomonadati</taxon>
        <taxon>Pseudomonadota</taxon>
        <taxon>Gammaproteobacteria</taxon>
        <taxon>Oceanospirillales</taxon>
        <taxon>Endozoicomonadaceae</taxon>
        <taxon>Parendozoicomonas</taxon>
    </lineage>
</organism>
<dbReference type="RefSeq" id="WP_249700274.1">
    <property type="nucleotide sequence ID" value="NZ_JAMFLX010000018.1"/>
</dbReference>
<sequence>MANALFSGIARFLVKLSSPHPAWLAMDRDLRKLMTLFQSLPPPEKQAPHKLRRSYRMSTSLWDEPADPSVTSHDETIEDNLTIRWYSSAGSNERGLVFFHGGGMMLGDLQSHDQFCRRLAARRSMAVVAVNYRLAPENPFPAGVEDAIRAWNHIVEIWKSRNKDMRQLGIGGDSAGGYLATLVCQQAIKSGLSVKPVAMPAWQWLLYPVTDLTDNISESWRVYSHDLPLTNRMMHRFIESYAEREQLALPEVSPALADSEVLAQMPATAVITAEFDPLKDQGIRYARLLKSAGVSVVQRHEAKLPHAFIHFSRISSGAKLGIEKAISIIDQICLQARRTLPGQIEKVEEETT</sequence>
<gene>
    <name evidence="2" type="ORF">M3P05_13625</name>
</gene>
<dbReference type="InterPro" id="IPR013094">
    <property type="entry name" value="AB_hydrolase_3"/>
</dbReference>
<dbReference type="PANTHER" id="PTHR23025:SF4">
    <property type="entry name" value="ALPHA_BETA HYDROLASE FOLD-3 DOMAIN-CONTAINING PROTEIN"/>
    <property type="match status" value="1"/>
</dbReference>
<dbReference type="InterPro" id="IPR029058">
    <property type="entry name" value="AB_hydrolase_fold"/>
</dbReference>
<dbReference type="Proteomes" id="UP001203338">
    <property type="component" value="Unassembled WGS sequence"/>
</dbReference>
<dbReference type="Gene3D" id="3.40.50.1820">
    <property type="entry name" value="alpha/beta hydrolase"/>
    <property type="match status" value="1"/>
</dbReference>
<comment type="caution">
    <text evidence="2">The sequence shown here is derived from an EMBL/GenBank/DDBJ whole genome shotgun (WGS) entry which is preliminary data.</text>
</comment>
<evidence type="ECO:0000313" key="3">
    <source>
        <dbReference type="Proteomes" id="UP001203338"/>
    </source>
</evidence>